<keyword evidence="2" id="KW-0812">Transmembrane</keyword>
<dbReference type="EMBL" id="LR862141">
    <property type="protein sequence ID" value="CAD1820581.1"/>
    <property type="molecule type" value="Genomic_DNA"/>
</dbReference>
<protein>
    <submittedName>
        <fullName evidence="3">Uncharacterized protein</fullName>
    </submittedName>
</protein>
<organism evidence="3">
    <name type="scientific">Ananas comosus var. bracteatus</name>
    <name type="common">red pineapple</name>
    <dbReference type="NCBI Taxonomy" id="296719"/>
    <lineage>
        <taxon>Eukaryota</taxon>
        <taxon>Viridiplantae</taxon>
        <taxon>Streptophyta</taxon>
        <taxon>Embryophyta</taxon>
        <taxon>Tracheophyta</taxon>
        <taxon>Spermatophyta</taxon>
        <taxon>Magnoliopsida</taxon>
        <taxon>Liliopsida</taxon>
        <taxon>Poales</taxon>
        <taxon>Bromeliaceae</taxon>
        <taxon>Bromelioideae</taxon>
        <taxon>Ananas</taxon>
    </lineage>
</organism>
<keyword evidence="2" id="KW-0472">Membrane</keyword>
<accession>A0A6V7NPN5</accession>
<feature type="compositionally biased region" description="Low complexity" evidence="1">
    <location>
        <begin position="80"/>
        <end position="98"/>
    </location>
</feature>
<evidence type="ECO:0000313" key="3">
    <source>
        <dbReference type="EMBL" id="CAD1820581.1"/>
    </source>
</evidence>
<reference evidence="3" key="1">
    <citation type="submission" date="2020-07" db="EMBL/GenBank/DDBJ databases">
        <authorList>
            <person name="Lin J."/>
        </authorList>
    </citation>
    <scope>NUCLEOTIDE SEQUENCE</scope>
</reference>
<feature type="transmembrane region" description="Helical" evidence="2">
    <location>
        <begin position="225"/>
        <end position="244"/>
    </location>
</feature>
<dbReference type="AlphaFoldDB" id="A0A6V7NPN5"/>
<evidence type="ECO:0000256" key="1">
    <source>
        <dbReference type="SAM" id="MobiDB-lite"/>
    </source>
</evidence>
<sequence length="247" mass="26263">MMVVAMVFNRGSSTSSSTSPRRSRARPPPRGRNRRRRRRRTTGRRDSERPRETAGRRAPPPRQRRRRGRQCVHRPTSSSADPDLPRASARPRRPQAAACTGPVRAAAPPELRGRARLGGAVAAAELSRGDGDGAEAFSAGVALTAAIGPKLLRSVGGGGGIGGLVDPRLGAEYDAEEAAEMVKLAAACVAGSPSLRPSMAEVVPGHGGEGVQVDLSRSCEIERQVRFVISSFFCVFTVCVVYLWSGD</sequence>
<dbReference type="Gene3D" id="1.10.510.10">
    <property type="entry name" value="Transferase(Phosphotransferase) domain 1"/>
    <property type="match status" value="1"/>
</dbReference>
<feature type="compositionally biased region" description="Basic residues" evidence="1">
    <location>
        <begin position="62"/>
        <end position="72"/>
    </location>
</feature>
<feature type="compositionally biased region" description="Basic and acidic residues" evidence="1">
    <location>
        <begin position="43"/>
        <end position="55"/>
    </location>
</feature>
<feature type="compositionally biased region" description="Low complexity" evidence="1">
    <location>
        <begin position="10"/>
        <end position="20"/>
    </location>
</feature>
<keyword evidence="2" id="KW-1133">Transmembrane helix</keyword>
<gene>
    <name evidence="3" type="ORF">CB5_LOCUS3792</name>
</gene>
<proteinExistence type="predicted"/>
<feature type="region of interest" description="Disordered" evidence="1">
    <location>
        <begin position="1"/>
        <end position="102"/>
    </location>
</feature>
<name>A0A6V7NPN5_ANACO</name>
<feature type="compositionally biased region" description="Basic residues" evidence="1">
    <location>
        <begin position="21"/>
        <end position="42"/>
    </location>
</feature>
<evidence type="ECO:0000256" key="2">
    <source>
        <dbReference type="SAM" id="Phobius"/>
    </source>
</evidence>